<feature type="transmembrane region" description="Helical" evidence="5">
    <location>
        <begin position="120"/>
        <end position="140"/>
    </location>
</feature>
<dbReference type="RefSeq" id="XP_001422589.1">
    <property type="nucleotide sequence ID" value="XM_001422552.1"/>
</dbReference>
<feature type="transmembrane region" description="Helical" evidence="5">
    <location>
        <begin position="53"/>
        <end position="83"/>
    </location>
</feature>
<dbReference type="KEGG" id="olu:OSTLU_29550"/>
<dbReference type="PANTHER" id="PTHR43701:SF2">
    <property type="entry name" value="MEMBRANE TRANSPORTER PROTEIN YJNA-RELATED"/>
    <property type="match status" value="1"/>
</dbReference>
<feature type="transmembrane region" description="Helical" evidence="5">
    <location>
        <begin position="146"/>
        <end position="163"/>
    </location>
</feature>
<accession>A4SBB5</accession>
<comment type="subcellular location">
    <subcellularLocation>
        <location evidence="1">Membrane</location>
        <topology evidence="1">Multi-pass membrane protein</topology>
    </subcellularLocation>
</comment>
<evidence type="ECO:0008006" key="8">
    <source>
        <dbReference type="Google" id="ProtNLM"/>
    </source>
</evidence>
<keyword evidence="3 5" id="KW-1133">Transmembrane helix</keyword>
<dbReference type="GeneID" id="5006803"/>
<evidence type="ECO:0000256" key="4">
    <source>
        <dbReference type="ARBA" id="ARBA00023136"/>
    </source>
</evidence>
<protein>
    <recommendedName>
        <fullName evidence="8">Membrane transporter protein</fullName>
    </recommendedName>
</protein>
<proteinExistence type="predicted"/>
<dbReference type="EMBL" id="CP000600">
    <property type="protein sequence ID" value="ABP00906.1"/>
    <property type="molecule type" value="Genomic_DNA"/>
</dbReference>
<dbReference type="GO" id="GO:0016020">
    <property type="term" value="C:membrane"/>
    <property type="evidence" value="ECO:0007669"/>
    <property type="project" value="UniProtKB-SubCell"/>
</dbReference>
<feature type="transmembrane region" description="Helical" evidence="5">
    <location>
        <begin position="89"/>
        <end position="108"/>
    </location>
</feature>
<dbReference type="OrthoDB" id="10265963at2759"/>
<dbReference type="PANTHER" id="PTHR43701">
    <property type="entry name" value="MEMBRANE TRANSPORTER PROTEIN MJ0441-RELATED"/>
    <property type="match status" value="1"/>
</dbReference>
<dbReference type="HOGENOM" id="CLU_1589186_0_0_1"/>
<keyword evidence="2 5" id="KW-0812">Transmembrane</keyword>
<dbReference type="InterPro" id="IPR002781">
    <property type="entry name" value="TM_pro_TauE-like"/>
</dbReference>
<evidence type="ECO:0000313" key="7">
    <source>
        <dbReference type="Proteomes" id="UP000001568"/>
    </source>
</evidence>
<evidence type="ECO:0000256" key="1">
    <source>
        <dbReference type="ARBA" id="ARBA00004141"/>
    </source>
</evidence>
<dbReference type="eggNOG" id="ENOG502RZ7R">
    <property type="taxonomic scope" value="Eukaryota"/>
</dbReference>
<organism evidence="6 7">
    <name type="scientific">Ostreococcus lucimarinus (strain CCE9901)</name>
    <dbReference type="NCBI Taxonomy" id="436017"/>
    <lineage>
        <taxon>Eukaryota</taxon>
        <taxon>Viridiplantae</taxon>
        <taxon>Chlorophyta</taxon>
        <taxon>Mamiellophyceae</taxon>
        <taxon>Mamiellales</taxon>
        <taxon>Bathycoccaceae</taxon>
        <taxon>Ostreococcus</taxon>
    </lineage>
</organism>
<gene>
    <name evidence="6" type="ORF">OSTLU_29550</name>
</gene>
<dbReference type="Gramene" id="ABP00906">
    <property type="protein sequence ID" value="ABP00906"/>
    <property type="gene ID" value="OSTLU_29550"/>
</dbReference>
<evidence type="ECO:0000256" key="5">
    <source>
        <dbReference type="SAM" id="Phobius"/>
    </source>
</evidence>
<evidence type="ECO:0000256" key="2">
    <source>
        <dbReference type="ARBA" id="ARBA00022692"/>
    </source>
</evidence>
<evidence type="ECO:0000256" key="3">
    <source>
        <dbReference type="ARBA" id="ARBA00022989"/>
    </source>
</evidence>
<name>A4SBB5_OSTLU</name>
<sequence length="168" mass="17007">MTARVDCAALRRTLAWFLAGAAPMVPLKAVAFRARESGEGGKEKFDAAASAPTLVAVGATAGFASGLLGIGGGTLVTPLLALVSPLPQAAVLGTSLLAMLPPSVVALGTHYRMGNVDPRMGAALAVGTALGGAFGSSFAVDAPRGALEAVFFFGMLFLSNRTFRSLRK</sequence>
<reference evidence="6 7" key="1">
    <citation type="journal article" date="2007" name="Proc. Natl. Acad. Sci. U.S.A.">
        <title>The tiny eukaryote Ostreococcus provides genomic insights into the paradox of plankton speciation.</title>
        <authorList>
            <person name="Palenik B."/>
            <person name="Grimwood J."/>
            <person name="Aerts A."/>
            <person name="Rouze P."/>
            <person name="Salamov A."/>
            <person name="Putnam N."/>
            <person name="Dupont C."/>
            <person name="Jorgensen R."/>
            <person name="Derelle E."/>
            <person name="Rombauts S."/>
            <person name="Zhou K."/>
            <person name="Otillar R."/>
            <person name="Merchant S.S."/>
            <person name="Podell S."/>
            <person name="Gaasterland T."/>
            <person name="Napoli C."/>
            <person name="Gendler K."/>
            <person name="Manuell A."/>
            <person name="Tai V."/>
            <person name="Vallon O."/>
            <person name="Piganeau G."/>
            <person name="Jancek S."/>
            <person name="Heijde M."/>
            <person name="Jabbari K."/>
            <person name="Bowler C."/>
            <person name="Lohr M."/>
            <person name="Robbens S."/>
            <person name="Werner G."/>
            <person name="Dubchak I."/>
            <person name="Pazour G.J."/>
            <person name="Ren Q."/>
            <person name="Paulsen I."/>
            <person name="Delwiche C."/>
            <person name="Schmutz J."/>
            <person name="Rokhsar D."/>
            <person name="Van de Peer Y."/>
            <person name="Moreau H."/>
            <person name="Grigoriev I.V."/>
        </authorList>
    </citation>
    <scope>NUCLEOTIDE SEQUENCE [LARGE SCALE GENOMIC DNA]</scope>
    <source>
        <strain evidence="6 7">CCE9901</strain>
    </source>
</reference>
<dbReference type="Pfam" id="PF01925">
    <property type="entry name" value="TauE"/>
    <property type="match status" value="1"/>
</dbReference>
<keyword evidence="7" id="KW-1185">Reference proteome</keyword>
<dbReference type="Proteomes" id="UP000001568">
    <property type="component" value="Chromosome 20"/>
</dbReference>
<dbReference type="InterPro" id="IPR051598">
    <property type="entry name" value="TSUP/Inactive_protease-like"/>
</dbReference>
<keyword evidence="4 5" id="KW-0472">Membrane</keyword>
<evidence type="ECO:0000313" key="6">
    <source>
        <dbReference type="EMBL" id="ABP00906.1"/>
    </source>
</evidence>
<dbReference type="AlphaFoldDB" id="A4SBB5"/>